<protein>
    <submittedName>
        <fullName evidence="4">Uncharacterized protein</fullName>
    </submittedName>
</protein>
<evidence type="ECO:0000256" key="1">
    <source>
        <dbReference type="SAM" id="MobiDB-lite"/>
    </source>
</evidence>
<dbReference type="AlphaFoldDB" id="A0AAP0J9K4"/>
<dbReference type="InterPro" id="IPR044514">
    <property type="entry name" value="VIN3-like"/>
</dbReference>
<feature type="domain" description="VIN3-like fibronectin type-III" evidence="2">
    <location>
        <begin position="208"/>
        <end position="271"/>
    </location>
</feature>
<proteinExistence type="predicted"/>
<evidence type="ECO:0000313" key="4">
    <source>
        <dbReference type="EMBL" id="KAK9130026.1"/>
    </source>
</evidence>
<evidence type="ECO:0000259" key="3">
    <source>
        <dbReference type="Pfam" id="PF23380"/>
    </source>
</evidence>
<dbReference type="Pfam" id="PF23376">
    <property type="entry name" value="Fn3_VIN3"/>
    <property type="match status" value="1"/>
</dbReference>
<name>A0AAP0J9K4_9MAGN</name>
<feature type="region of interest" description="Disordered" evidence="1">
    <location>
        <begin position="94"/>
        <end position="118"/>
    </location>
</feature>
<organism evidence="4 5">
    <name type="scientific">Stephania japonica</name>
    <dbReference type="NCBI Taxonomy" id="461633"/>
    <lineage>
        <taxon>Eukaryota</taxon>
        <taxon>Viridiplantae</taxon>
        <taxon>Streptophyta</taxon>
        <taxon>Embryophyta</taxon>
        <taxon>Tracheophyta</taxon>
        <taxon>Spermatophyta</taxon>
        <taxon>Magnoliopsida</taxon>
        <taxon>Ranunculales</taxon>
        <taxon>Menispermaceae</taxon>
        <taxon>Menispermoideae</taxon>
        <taxon>Cissampelideae</taxon>
        <taxon>Stephania</taxon>
    </lineage>
</organism>
<dbReference type="Pfam" id="PF23380">
    <property type="entry name" value="VIN3_C"/>
    <property type="match status" value="1"/>
</dbReference>
<dbReference type="GO" id="GO:0010048">
    <property type="term" value="P:vernalization response"/>
    <property type="evidence" value="ECO:0007669"/>
    <property type="project" value="InterPro"/>
</dbReference>
<comment type="caution">
    <text evidence="4">The sequence shown here is derived from an EMBL/GenBank/DDBJ whole genome shotgun (WGS) entry which is preliminary data.</text>
</comment>
<evidence type="ECO:0000313" key="5">
    <source>
        <dbReference type="Proteomes" id="UP001417504"/>
    </source>
</evidence>
<dbReference type="GO" id="GO:0040029">
    <property type="term" value="P:epigenetic regulation of gene expression"/>
    <property type="evidence" value="ECO:0007669"/>
    <property type="project" value="InterPro"/>
</dbReference>
<dbReference type="Proteomes" id="UP001417504">
    <property type="component" value="Unassembled WGS sequence"/>
</dbReference>
<accession>A0AAP0J9K4</accession>
<gene>
    <name evidence="4" type="ORF">Sjap_010513</name>
</gene>
<sequence length="373" mass="42573">MENPGEKFSAEEAEYAGVVLDPAKCKLLSLVEKRELIRKFGRDAPKVLRSWSHRDLHEVICTELGKQKKYTGLTKLKLVELLLKLISKKENELAASSSKRQKMETRRPLQSMCRPDSVHPMGSNEELPCRIQVMLKGTVRYKEQHRFIDIAAKKLKREAGPLGKATPNTGHGLVDMLSCRSVVQKHCTAALESFHSMIVSRPLKDSPASVVVVLEYNDNLLQSLLGCKLWYQRATESDYPENPTYIVQRPERRFPILDLDPTEYLLKVSVFSICWMLFHLARALPVKSPSLIGTSQERCESPDKSNYEHCVNMIKKLEREGLMENNFLVKFMKWFCLRSSVEERRVVNAFVDALIDDPPSLVAQLVNAFADKL</sequence>
<keyword evidence="5" id="KW-1185">Reference proteome</keyword>
<feature type="domain" description="VIN3-like C-terminal" evidence="3">
    <location>
        <begin position="305"/>
        <end position="372"/>
    </location>
</feature>
<dbReference type="InterPro" id="IPR058585">
    <property type="entry name" value="Fn3_VIN3"/>
</dbReference>
<dbReference type="EMBL" id="JBBNAE010000004">
    <property type="protein sequence ID" value="KAK9130026.1"/>
    <property type="molecule type" value="Genomic_DNA"/>
</dbReference>
<reference evidence="4 5" key="1">
    <citation type="submission" date="2024-01" db="EMBL/GenBank/DDBJ databases">
        <title>Genome assemblies of Stephania.</title>
        <authorList>
            <person name="Yang L."/>
        </authorList>
    </citation>
    <scope>NUCLEOTIDE SEQUENCE [LARGE SCALE GENOMIC DNA]</scope>
    <source>
        <strain evidence="4">QJT</strain>
        <tissue evidence="4">Leaf</tissue>
    </source>
</reference>
<dbReference type="InterPro" id="IPR056990">
    <property type="entry name" value="VIN3-like_C"/>
</dbReference>
<dbReference type="PANTHER" id="PTHR46286">
    <property type="entry name" value="VIN3-LIKE PROTEIN 2-RELATED"/>
    <property type="match status" value="1"/>
</dbReference>
<evidence type="ECO:0000259" key="2">
    <source>
        <dbReference type="Pfam" id="PF23376"/>
    </source>
</evidence>
<dbReference type="PANTHER" id="PTHR46286:SF6">
    <property type="entry name" value="OS08G0220600 PROTEIN"/>
    <property type="match status" value="1"/>
</dbReference>